<dbReference type="EMBL" id="JBHSPB010000029">
    <property type="protein sequence ID" value="MFC5724514.1"/>
    <property type="molecule type" value="Genomic_DNA"/>
</dbReference>
<keyword evidence="2" id="KW-0238">DNA-binding</keyword>
<evidence type="ECO:0000256" key="2">
    <source>
        <dbReference type="ARBA" id="ARBA00023125"/>
    </source>
</evidence>
<keyword evidence="7" id="KW-1185">Reference proteome</keyword>
<accession>A0ABW0Z6S1</accession>
<keyword evidence="3" id="KW-0804">Transcription</keyword>
<protein>
    <submittedName>
        <fullName evidence="6">Helix-turn-helix domain-containing protein</fullName>
    </submittedName>
</protein>
<dbReference type="InterPro" id="IPR050204">
    <property type="entry name" value="AraC_XylS_family_regulators"/>
</dbReference>
<keyword evidence="1" id="KW-0805">Transcription regulation</keyword>
<evidence type="ECO:0000313" key="6">
    <source>
        <dbReference type="EMBL" id="MFC5724514.1"/>
    </source>
</evidence>
<dbReference type="RefSeq" id="WP_390320975.1">
    <property type="nucleotide sequence ID" value="NZ_JBHSPB010000029.1"/>
</dbReference>
<dbReference type="Gene3D" id="1.10.10.60">
    <property type="entry name" value="Homeodomain-like"/>
    <property type="match status" value="1"/>
</dbReference>
<feature type="region of interest" description="Disordered" evidence="4">
    <location>
        <begin position="264"/>
        <end position="289"/>
    </location>
</feature>
<sequence length="289" mass="31070">MTDSRTPGRWRMVTEVVAVRRPHPRLTGHVSAYVGVDQLMNPPVRRRMVARAAPAVVIDFDAAVRRTYGPDGTEQFSPLPSPVSGVLDAPADVELAGKHFGVALFLTPPGAFALLGVPMRELAGVHVPLACVVGDRPQDRLADRLASAPDWPARFDLLDRLLPVLLAAGPAPAPAVLRAWHTLEETAGRIRISELADGAGLSRRRLEALFREQIGVSPKTAARILRFHRAFRMITDETRDVGLAVVAARCGYADQAHLSREVRALSGDSPARPSQDVIQPTAVGPSPAG</sequence>
<evidence type="ECO:0000313" key="7">
    <source>
        <dbReference type="Proteomes" id="UP001596083"/>
    </source>
</evidence>
<proteinExistence type="predicted"/>
<reference evidence="7" key="1">
    <citation type="journal article" date="2019" name="Int. J. Syst. Evol. Microbiol.">
        <title>The Global Catalogue of Microorganisms (GCM) 10K type strain sequencing project: providing services to taxonomists for standard genome sequencing and annotation.</title>
        <authorList>
            <consortium name="The Broad Institute Genomics Platform"/>
            <consortium name="The Broad Institute Genome Sequencing Center for Infectious Disease"/>
            <person name="Wu L."/>
            <person name="Ma J."/>
        </authorList>
    </citation>
    <scope>NUCLEOTIDE SEQUENCE [LARGE SCALE GENOMIC DNA]</scope>
    <source>
        <strain evidence="7">CGMCC 4.7304</strain>
    </source>
</reference>
<dbReference type="PANTHER" id="PTHR46796">
    <property type="entry name" value="HTH-TYPE TRANSCRIPTIONAL ACTIVATOR RHAS-RELATED"/>
    <property type="match status" value="1"/>
</dbReference>
<dbReference type="InterPro" id="IPR046532">
    <property type="entry name" value="DUF6597"/>
</dbReference>
<dbReference type="InterPro" id="IPR018060">
    <property type="entry name" value="HTH_AraC"/>
</dbReference>
<dbReference type="Proteomes" id="UP001596083">
    <property type="component" value="Unassembled WGS sequence"/>
</dbReference>
<evidence type="ECO:0000256" key="1">
    <source>
        <dbReference type="ARBA" id="ARBA00023015"/>
    </source>
</evidence>
<evidence type="ECO:0000256" key="4">
    <source>
        <dbReference type="SAM" id="MobiDB-lite"/>
    </source>
</evidence>
<gene>
    <name evidence="6" type="ORF">ACFP1Z_30600</name>
</gene>
<comment type="caution">
    <text evidence="6">The sequence shown here is derived from an EMBL/GenBank/DDBJ whole genome shotgun (WGS) entry which is preliminary data.</text>
</comment>
<dbReference type="SMART" id="SM00342">
    <property type="entry name" value="HTH_ARAC"/>
    <property type="match status" value="1"/>
</dbReference>
<dbReference type="PROSITE" id="PS01124">
    <property type="entry name" value="HTH_ARAC_FAMILY_2"/>
    <property type="match status" value="1"/>
</dbReference>
<dbReference type="Pfam" id="PF20240">
    <property type="entry name" value="DUF6597"/>
    <property type="match status" value="1"/>
</dbReference>
<organism evidence="6 7">
    <name type="scientific">Streptomyces gamaensis</name>
    <dbReference type="NCBI Taxonomy" id="1763542"/>
    <lineage>
        <taxon>Bacteria</taxon>
        <taxon>Bacillati</taxon>
        <taxon>Actinomycetota</taxon>
        <taxon>Actinomycetes</taxon>
        <taxon>Kitasatosporales</taxon>
        <taxon>Streptomycetaceae</taxon>
        <taxon>Streptomyces</taxon>
    </lineage>
</organism>
<feature type="domain" description="HTH araC/xylS-type" evidence="5">
    <location>
        <begin position="177"/>
        <end position="276"/>
    </location>
</feature>
<name>A0ABW0Z6S1_9ACTN</name>
<evidence type="ECO:0000256" key="3">
    <source>
        <dbReference type="ARBA" id="ARBA00023163"/>
    </source>
</evidence>
<dbReference type="Pfam" id="PF12833">
    <property type="entry name" value="HTH_18"/>
    <property type="match status" value="1"/>
</dbReference>
<evidence type="ECO:0000259" key="5">
    <source>
        <dbReference type="PROSITE" id="PS01124"/>
    </source>
</evidence>
<dbReference type="PANTHER" id="PTHR46796:SF15">
    <property type="entry name" value="BLL1074 PROTEIN"/>
    <property type="match status" value="1"/>
</dbReference>